<dbReference type="Proteomes" id="UP000807306">
    <property type="component" value="Unassembled WGS sequence"/>
</dbReference>
<dbReference type="Pfam" id="PF00651">
    <property type="entry name" value="BTB"/>
    <property type="match status" value="1"/>
</dbReference>
<evidence type="ECO:0000313" key="3">
    <source>
        <dbReference type="EMBL" id="KAF9527288.1"/>
    </source>
</evidence>
<dbReference type="OrthoDB" id="3217871at2759"/>
<evidence type="ECO:0000313" key="4">
    <source>
        <dbReference type="Proteomes" id="UP000807306"/>
    </source>
</evidence>
<keyword evidence="4" id="KW-1185">Reference proteome</keyword>
<feature type="domain" description="BTB" evidence="2">
    <location>
        <begin position="35"/>
        <end position="102"/>
    </location>
</feature>
<proteinExistence type="predicted"/>
<feature type="region of interest" description="Disordered" evidence="1">
    <location>
        <begin position="1"/>
        <end position="20"/>
    </location>
</feature>
<organism evidence="3 4">
    <name type="scientific">Crepidotus variabilis</name>
    <dbReference type="NCBI Taxonomy" id="179855"/>
    <lineage>
        <taxon>Eukaryota</taxon>
        <taxon>Fungi</taxon>
        <taxon>Dikarya</taxon>
        <taxon>Basidiomycota</taxon>
        <taxon>Agaricomycotina</taxon>
        <taxon>Agaricomycetes</taxon>
        <taxon>Agaricomycetidae</taxon>
        <taxon>Agaricales</taxon>
        <taxon>Agaricineae</taxon>
        <taxon>Crepidotaceae</taxon>
        <taxon>Crepidotus</taxon>
    </lineage>
</organism>
<dbReference type="AlphaFoldDB" id="A0A9P6ED87"/>
<dbReference type="SMART" id="SM00225">
    <property type="entry name" value="BTB"/>
    <property type="match status" value="1"/>
</dbReference>
<gene>
    <name evidence="3" type="ORF">CPB83DRAFT_768595</name>
</gene>
<dbReference type="EMBL" id="MU157862">
    <property type="protein sequence ID" value="KAF9527288.1"/>
    <property type="molecule type" value="Genomic_DNA"/>
</dbReference>
<evidence type="ECO:0000259" key="2">
    <source>
        <dbReference type="PROSITE" id="PS50097"/>
    </source>
</evidence>
<dbReference type="InterPro" id="IPR011333">
    <property type="entry name" value="SKP1/BTB/POZ_sf"/>
</dbReference>
<dbReference type="PROSITE" id="PS50097">
    <property type="entry name" value="BTB"/>
    <property type="match status" value="1"/>
</dbReference>
<dbReference type="Gene3D" id="3.30.710.10">
    <property type="entry name" value="Potassium Channel Kv1.1, Chain A"/>
    <property type="match status" value="1"/>
</dbReference>
<protein>
    <recommendedName>
        <fullName evidence="2">BTB domain-containing protein</fullName>
    </recommendedName>
</protein>
<dbReference type="SUPFAM" id="SSF54695">
    <property type="entry name" value="POZ domain"/>
    <property type="match status" value="1"/>
</dbReference>
<name>A0A9P6ED87_9AGAR</name>
<sequence length="327" mass="36807">MSTSKKRARVDDIDSDNEPAVQAIPPTRSSDFWFSDGSVVLEAESTRFRVHSSMLALHSTVFKGMLQHLKIGKAHHKMIDGCPFIPLDDSEEEVTYMLSALYEKNPRPRPAPFSLFAALLRLGIKYDVKCLRNEAIDILESALPTTLEKYQKLNTKTNGIIDYSSNVLMDVIDLVTETSVLSCLPAAYLILSEDIDSIMYGATREDDTAVVLDEGAKNAIICGRNKLLKDAPFKAFSWVKGSGSACGQKRACMAALHDAMEDLWRNQVQQLTCFETFKKSLLSRFCATCQAEYGKTHRDEQRKMWNDLPTYFGWTSWKDLPNIHSSK</sequence>
<accession>A0A9P6ED87</accession>
<dbReference type="CDD" id="cd18186">
    <property type="entry name" value="BTB_POZ_ZBTB_KLHL-like"/>
    <property type="match status" value="1"/>
</dbReference>
<comment type="caution">
    <text evidence="3">The sequence shown here is derived from an EMBL/GenBank/DDBJ whole genome shotgun (WGS) entry which is preliminary data.</text>
</comment>
<evidence type="ECO:0000256" key="1">
    <source>
        <dbReference type="SAM" id="MobiDB-lite"/>
    </source>
</evidence>
<dbReference type="InterPro" id="IPR000210">
    <property type="entry name" value="BTB/POZ_dom"/>
</dbReference>
<reference evidence="3" key="1">
    <citation type="submission" date="2020-11" db="EMBL/GenBank/DDBJ databases">
        <authorList>
            <consortium name="DOE Joint Genome Institute"/>
            <person name="Ahrendt S."/>
            <person name="Riley R."/>
            <person name="Andreopoulos W."/>
            <person name="Labutti K."/>
            <person name="Pangilinan J."/>
            <person name="Ruiz-Duenas F.J."/>
            <person name="Barrasa J.M."/>
            <person name="Sanchez-Garcia M."/>
            <person name="Camarero S."/>
            <person name="Miyauchi S."/>
            <person name="Serrano A."/>
            <person name="Linde D."/>
            <person name="Babiker R."/>
            <person name="Drula E."/>
            <person name="Ayuso-Fernandez I."/>
            <person name="Pacheco R."/>
            <person name="Padilla G."/>
            <person name="Ferreira P."/>
            <person name="Barriuso J."/>
            <person name="Kellner H."/>
            <person name="Castanera R."/>
            <person name="Alfaro M."/>
            <person name="Ramirez L."/>
            <person name="Pisabarro A.G."/>
            <person name="Kuo A."/>
            <person name="Tritt A."/>
            <person name="Lipzen A."/>
            <person name="He G."/>
            <person name="Yan M."/>
            <person name="Ng V."/>
            <person name="Cullen D."/>
            <person name="Martin F."/>
            <person name="Rosso M.-N."/>
            <person name="Henrissat B."/>
            <person name="Hibbett D."/>
            <person name="Martinez A.T."/>
            <person name="Grigoriev I.V."/>
        </authorList>
    </citation>
    <scope>NUCLEOTIDE SEQUENCE</scope>
    <source>
        <strain evidence="3">CBS 506.95</strain>
    </source>
</reference>